<dbReference type="Proteomes" id="UP001162793">
    <property type="component" value="Unassembled WGS sequence"/>
</dbReference>
<dbReference type="GO" id="GO:0015074">
    <property type="term" value="P:DNA integration"/>
    <property type="evidence" value="ECO:0007669"/>
    <property type="project" value="UniProtKB-KW"/>
</dbReference>
<dbReference type="PROSITE" id="PS51898">
    <property type="entry name" value="TYR_RECOMBINASE"/>
    <property type="match status" value="1"/>
</dbReference>
<dbReference type="InterPro" id="IPR011010">
    <property type="entry name" value="DNA_brk_join_enz"/>
</dbReference>
<dbReference type="PANTHER" id="PTHR30349">
    <property type="entry name" value="PHAGE INTEGRASE-RELATED"/>
    <property type="match status" value="1"/>
</dbReference>
<evidence type="ECO:0000313" key="7">
    <source>
        <dbReference type="Proteomes" id="UP001162793"/>
    </source>
</evidence>
<dbReference type="InterPro" id="IPR013762">
    <property type="entry name" value="Integrase-like_cat_sf"/>
</dbReference>
<dbReference type="EMBL" id="JAMYWC010000004">
    <property type="protein sequence ID" value="MCP1173749.1"/>
    <property type="molecule type" value="Genomic_DNA"/>
</dbReference>
<organism evidence="6 7">
    <name type="scientific">Ralstonia chuxiongensis</name>
    <dbReference type="NCBI Taxonomy" id="2957504"/>
    <lineage>
        <taxon>Bacteria</taxon>
        <taxon>Pseudomonadati</taxon>
        <taxon>Pseudomonadota</taxon>
        <taxon>Betaproteobacteria</taxon>
        <taxon>Burkholderiales</taxon>
        <taxon>Burkholderiaceae</taxon>
        <taxon>Ralstonia</taxon>
    </lineage>
</organism>
<keyword evidence="4" id="KW-0233">DNA recombination</keyword>
<comment type="similarity">
    <text evidence="1">Belongs to the 'phage' integrase family.</text>
</comment>
<evidence type="ECO:0000256" key="3">
    <source>
        <dbReference type="ARBA" id="ARBA00023125"/>
    </source>
</evidence>
<dbReference type="GO" id="GO:0006310">
    <property type="term" value="P:DNA recombination"/>
    <property type="evidence" value="ECO:0007669"/>
    <property type="project" value="UniProtKB-KW"/>
</dbReference>
<dbReference type="InterPro" id="IPR002104">
    <property type="entry name" value="Integrase_catalytic"/>
</dbReference>
<dbReference type="Gene3D" id="1.10.150.130">
    <property type="match status" value="1"/>
</dbReference>
<name>A0AA41WWQ9_9RALS</name>
<evidence type="ECO:0000256" key="1">
    <source>
        <dbReference type="ARBA" id="ARBA00008857"/>
    </source>
</evidence>
<proteinExistence type="inferred from homology"/>
<evidence type="ECO:0000313" key="6">
    <source>
        <dbReference type="EMBL" id="MCP1173749.1"/>
    </source>
</evidence>
<reference evidence="7" key="1">
    <citation type="journal article" date="2023" name="Front. Microbiol.">
        <title>Ralstonia chuxiongensis sp. nov., Ralstonia mojiangensis sp. nov., and Ralstonia soli sp. nov., isolated from tobacco fields, are three novel species in the family Burkholderiaceae.</title>
        <authorList>
            <person name="Lu C.H."/>
            <person name="Zhang Y.Y."/>
            <person name="Jiang N."/>
            <person name="Chen W."/>
            <person name="Shao X."/>
            <person name="Zhao Z.M."/>
            <person name="Lu W.L."/>
            <person name="Hu X."/>
            <person name="Xi Y.X."/>
            <person name="Zou S.Y."/>
            <person name="Wei Q.J."/>
            <person name="Lin Z.L."/>
            <person name="Gong L."/>
            <person name="Gai X.T."/>
            <person name="Zhang L.Q."/>
            <person name="Li J.Y."/>
            <person name="Jin Y."/>
            <person name="Xia Z.Y."/>
        </authorList>
    </citation>
    <scope>NUCLEOTIDE SEQUENCE [LARGE SCALE GENOMIC DNA]</scope>
    <source>
        <strain evidence="7">21YRMH01-3</strain>
    </source>
</reference>
<dbReference type="CDD" id="cd00796">
    <property type="entry name" value="INT_Rci_Hp1_C"/>
    <property type="match status" value="1"/>
</dbReference>
<keyword evidence="3" id="KW-0238">DNA-binding</keyword>
<dbReference type="Pfam" id="PF00589">
    <property type="entry name" value="Phage_integrase"/>
    <property type="match status" value="1"/>
</dbReference>
<evidence type="ECO:0000256" key="4">
    <source>
        <dbReference type="ARBA" id="ARBA00023172"/>
    </source>
</evidence>
<dbReference type="RefSeq" id="WP_253538386.1">
    <property type="nucleotide sequence ID" value="NZ_JAMYWC010000004.1"/>
</dbReference>
<gene>
    <name evidence="6" type="ORF">NKG59_15415</name>
</gene>
<feature type="domain" description="Tyr recombinase" evidence="5">
    <location>
        <begin position="163"/>
        <end position="315"/>
    </location>
</feature>
<comment type="caution">
    <text evidence="6">The sequence shown here is derived from an EMBL/GenBank/DDBJ whole genome shotgun (WGS) entry which is preliminary data.</text>
</comment>
<dbReference type="Gene3D" id="1.10.443.10">
    <property type="entry name" value="Intergrase catalytic core"/>
    <property type="match status" value="1"/>
</dbReference>
<keyword evidence="7" id="KW-1185">Reference proteome</keyword>
<dbReference type="GO" id="GO:0003677">
    <property type="term" value="F:DNA binding"/>
    <property type="evidence" value="ECO:0007669"/>
    <property type="project" value="UniProtKB-KW"/>
</dbReference>
<dbReference type="InterPro" id="IPR050090">
    <property type="entry name" value="Tyrosine_recombinase_XerCD"/>
</dbReference>
<accession>A0AA41WWQ9</accession>
<dbReference type="InterPro" id="IPR010998">
    <property type="entry name" value="Integrase_recombinase_N"/>
</dbReference>
<keyword evidence="2" id="KW-0229">DNA integration</keyword>
<dbReference type="AlphaFoldDB" id="A0AA41WWQ9"/>
<protein>
    <submittedName>
        <fullName evidence="6">Site-specific integrase</fullName>
    </submittedName>
</protein>
<sequence>MPVETITKAGRKRLRWTFERVINGQRYRKTKVFPAGTSQASADKIAAQWEAELYGLATGAIKRRVTIGECVVLHCKDCGGRWKDGDKRAQRLEKWQAYFEGDYTDDLHEWSKTFARVLSERGLEPASIRNVMAYIRAAIKYAYKVGMIDQDQTQRMVMPAVKNERHSYPKRKEMLEIARACSDRQARAAIRIAFYSGMRRGEILRAKPRKNGYLLEDTKNGERRLVPIHPRIAVLSRRIKFTITENKLGHEFAKARRKAGLEHVRFHDLRHAAASEMVNSGIDLYTVGQVLGHKTVVSTRRYSHLLSDKLAEAVGKIGRKTHTAK</sequence>
<evidence type="ECO:0000259" key="5">
    <source>
        <dbReference type="PROSITE" id="PS51898"/>
    </source>
</evidence>
<dbReference type="SUPFAM" id="SSF56349">
    <property type="entry name" value="DNA breaking-rejoining enzymes"/>
    <property type="match status" value="1"/>
</dbReference>
<dbReference type="PANTHER" id="PTHR30349:SF64">
    <property type="entry name" value="PROPHAGE INTEGRASE INTD-RELATED"/>
    <property type="match status" value="1"/>
</dbReference>
<evidence type="ECO:0000256" key="2">
    <source>
        <dbReference type="ARBA" id="ARBA00022908"/>
    </source>
</evidence>